<dbReference type="InterPro" id="IPR051694">
    <property type="entry name" value="Immunoregulatory_rcpt-like"/>
</dbReference>
<keyword evidence="4 6" id="KW-0472">Membrane</keyword>
<keyword evidence="2 6" id="KW-0812">Transmembrane</keyword>
<feature type="compositionally biased region" description="Basic and acidic residues" evidence="5">
    <location>
        <begin position="307"/>
        <end position="316"/>
    </location>
</feature>
<dbReference type="RefSeq" id="XP_062662092.1">
    <property type="nucleotide sequence ID" value="XM_062808753.1"/>
</dbReference>
<dbReference type="AlphaFoldDB" id="A0AAE0LV19"/>
<evidence type="ECO:0000313" key="8">
    <source>
        <dbReference type="Proteomes" id="UP001278766"/>
    </source>
</evidence>
<evidence type="ECO:0000256" key="4">
    <source>
        <dbReference type="ARBA" id="ARBA00023136"/>
    </source>
</evidence>
<dbReference type="GO" id="GO:0016020">
    <property type="term" value="C:membrane"/>
    <property type="evidence" value="ECO:0007669"/>
    <property type="project" value="UniProtKB-SubCell"/>
</dbReference>
<feature type="region of interest" description="Disordered" evidence="5">
    <location>
        <begin position="208"/>
        <end position="237"/>
    </location>
</feature>
<feature type="transmembrane region" description="Helical" evidence="6">
    <location>
        <begin position="245"/>
        <end position="268"/>
    </location>
</feature>
<protein>
    <submittedName>
        <fullName evidence="7">Uncharacterized protein</fullName>
    </submittedName>
</protein>
<gene>
    <name evidence="7" type="ORF">B0H64DRAFT_78368</name>
</gene>
<keyword evidence="8" id="KW-1185">Reference proteome</keyword>
<dbReference type="GeneID" id="87845701"/>
<accession>A0AAE0LV19</accession>
<reference evidence="7" key="1">
    <citation type="journal article" date="2023" name="Mol. Phylogenet. Evol.">
        <title>Genome-scale phylogeny and comparative genomics of the fungal order Sordariales.</title>
        <authorList>
            <person name="Hensen N."/>
            <person name="Bonometti L."/>
            <person name="Westerberg I."/>
            <person name="Brannstrom I.O."/>
            <person name="Guillou S."/>
            <person name="Cros-Aarteil S."/>
            <person name="Calhoun S."/>
            <person name="Haridas S."/>
            <person name="Kuo A."/>
            <person name="Mondo S."/>
            <person name="Pangilinan J."/>
            <person name="Riley R."/>
            <person name="LaButti K."/>
            <person name="Andreopoulos B."/>
            <person name="Lipzen A."/>
            <person name="Chen C."/>
            <person name="Yan M."/>
            <person name="Daum C."/>
            <person name="Ng V."/>
            <person name="Clum A."/>
            <person name="Steindorff A."/>
            <person name="Ohm R.A."/>
            <person name="Martin F."/>
            <person name="Silar P."/>
            <person name="Natvig D.O."/>
            <person name="Lalanne C."/>
            <person name="Gautier V."/>
            <person name="Ament-Velasquez S.L."/>
            <person name="Kruys A."/>
            <person name="Hutchinson M.I."/>
            <person name="Powell A.J."/>
            <person name="Barry K."/>
            <person name="Miller A.N."/>
            <person name="Grigoriev I.V."/>
            <person name="Debuchy R."/>
            <person name="Gladieux P."/>
            <person name="Hiltunen Thoren M."/>
            <person name="Johannesson H."/>
        </authorList>
    </citation>
    <scope>NUCLEOTIDE SEQUENCE</scope>
    <source>
        <strain evidence="7">CBS 168.71</strain>
    </source>
</reference>
<dbReference type="GO" id="GO:0071944">
    <property type="term" value="C:cell periphery"/>
    <property type="evidence" value="ECO:0007669"/>
    <property type="project" value="UniProtKB-ARBA"/>
</dbReference>
<dbReference type="Proteomes" id="UP001278766">
    <property type="component" value="Unassembled WGS sequence"/>
</dbReference>
<dbReference type="EMBL" id="JAUEPN010000002">
    <property type="protein sequence ID" value="KAK3298578.1"/>
    <property type="molecule type" value="Genomic_DNA"/>
</dbReference>
<reference evidence="7" key="2">
    <citation type="submission" date="2023-06" db="EMBL/GenBank/DDBJ databases">
        <authorList>
            <consortium name="Lawrence Berkeley National Laboratory"/>
            <person name="Haridas S."/>
            <person name="Hensen N."/>
            <person name="Bonometti L."/>
            <person name="Westerberg I."/>
            <person name="Brannstrom I.O."/>
            <person name="Guillou S."/>
            <person name="Cros-Aarteil S."/>
            <person name="Calhoun S."/>
            <person name="Kuo A."/>
            <person name="Mondo S."/>
            <person name="Pangilinan J."/>
            <person name="Riley R."/>
            <person name="Labutti K."/>
            <person name="Andreopoulos B."/>
            <person name="Lipzen A."/>
            <person name="Chen C."/>
            <person name="Yanf M."/>
            <person name="Daum C."/>
            <person name="Ng V."/>
            <person name="Clum A."/>
            <person name="Steindorff A."/>
            <person name="Ohm R."/>
            <person name="Martin F."/>
            <person name="Silar P."/>
            <person name="Natvig D."/>
            <person name="Lalanne C."/>
            <person name="Gautier V."/>
            <person name="Ament-Velasquez S.L."/>
            <person name="Kruys A."/>
            <person name="Hutchinson M.I."/>
            <person name="Powell A.J."/>
            <person name="Barry K."/>
            <person name="Miller A.N."/>
            <person name="Grigoriev I.V."/>
            <person name="Debuchy R."/>
            <person name="Gladieux P."/>
            <person name="Thoren M.H."/>
            <person name="Johannesson H."/>
        </authorList>
    </citation>
    <scope>NUCLEOTIDE SEQUENCE</scope>
    <source>
        <strain evidence="7">CBS 168.71</strain>
    </source>
</reference>
<evidence type="ECO:0000256" key="1">
    <source>
        <dbReference type="ARBA" id="ARBA00004167"/>
    </source>
</evidence>
<proteinExistence type="predicted"/>
<evidence type="ECO:0000256" key="5">
    <source>
        <dbReference type="SAM" id="MobiDB-lite"/>
    </source>
</evidence>
<evidence type="ECO:0000256" key="2">
    <source>
        <dbReference type="ARBA" id="ARBA00022692"/>
    </source>
</evidence>
<evidence type="ECO:0000256" key="3">
    <source>
        <dbReference type="ARBA" id="ARBA00022989"/>
    </source>
</evidence>
<keyword evidence="3 6" id="KW-1133">Transmembrane helix</keyword>
<dbReference type="PANTHER" id="PTHR15549">
    <property type="entry name" value="PAIRED IMMUNOGLOBULIN-LIKE TYPE 2 RECEPTOR"/>
    <property type="match status" value="1"/>
</dbReference>
<name>A0AAE0LV19_9PEZI</name>
<evidence type="ECO:0000313" key="7">
    <source>
        <dbReference type="EMBL" id="KAK3298578.1"/>
    </source>
</evidence>
<sequence>MSDIETTSGTLFGTKVNFLPLPTPYPSLAGCGEGGIHRQVNAGTMLGWDPVYTRFDPGADSCFPPQQRPWWNQDQASNSGPSTALGPTFVCPEAYSGVHSTVLESNSASQAQYTYCCPKKYTLGAILPQNQRSVIQCSSIADPGVTIAYVSVTFLTSSATATGEDGADTVVDTTVLTHVSTSTVVQDDAATVYAPPINGYNIVRAQATSSETESAATEASSTAPPTGTTTGSGEAAQSSGLAPGAIAGIAVGVVLGVGLLALAAFFLWRRHRRQHLAVAPSDPDMYHEQPKGYHGVPPYVPALSEMPEGHGAHEMDPQSPYAYELPSAR</sequence>
<evidence type="ECO:0000256" key="6">
    <source>
        <dbReference type="SAM" id="Phobius"/>
    </source>
</evidence>
<comment type="subcellular location">
    <subcellularLocation>
        <location evidence="1">Membrane</location>
        <topology evidence="1">Single-pass membrane protein</topology>
    </subcellularLocation>
</comment>
<comment type="caution">
    <text evidence="7">The sequence shown here is derived from an EMBL/GenBank/DDBJ whole genome shotgun (WGS) entry which is preliminary data.</text>
</comment>
<organism evidence="7 8">
    <name type="scientific">Chaetomium fimeti</name>
    <dbReference type="NCBI Taxonomy" id="1854472"/>
    <lineage>
        <taxon>Eukaryota</taxon>
        <taxon>Fungi</taxon>
        <taxon>Dikarya</taxon>
        <taxon>Ascomycota</taxon>
        <taxon>Pezizomycotina</taxon>
        <taxon>Sordariomycetes</taxon>
        <taxon>Sordariomycetidae</taxon>
        <taxon>Sordariales</taxon>
        <taxon>Chaetomiaceae</taxon>
        <taxon>Chaetomium</taxon>
    </lineage>
</organism>
<dbReference type="PANTHER" id="PTHR15549:SF26">
    <property type="entry name" value="AXIAL BUDDING PATTERN PROTEIN 2-RELATED"/>
    <property type="match status" value="1"/>
</dbReference>
<feature type="region of interest" description="Disordered" evidence="5">
    <location>
        <begin position="306"/>
        <end position="329"/>
    </location>
</feature>